<organism evidence="2 3">
    <name type="scientific">Ruficoccus amylovorans</name>
    <dbReference type="NCBI Taxonomy" id="1804625"/>
    <lineage>
        <taxon>Bacteria</taxon>
        <taxon>Pseudomonadati</taxon>
        <taxon>Verrucomicrobiota</taxon>
        <taxon>Opitutia</taxon>
        <taxon>Puniceicoccales</taxon>
        <taxon>Cerasicoccaceae</taxon>
        <taxon>Ruficoccus</taxon>
    </lineage>
</organism>
<name>A0A842HAU0_9BACT</name>
<comment type="caution">
    <text evidence="2">The sequence shown here is derived from an EMBL/GenBank/DDBJ whole genome shotgun (WGS) entry which is preliminary data.</text>
</comment>
<protein>
    <submittedName>
        <fullName evidence="2">Uncharacterized protein</fullName>
    </submittedName>
</protein>
<evidence type="ECO:0000256" key="1">
    <source>
        <dbReference type="SAM" id="MobiDB-lite"/>
    </source>
</evidence>
<sequence>MGSKRNDQTPEPSRTETVSAYDEAFAVSEDGRPLPLGRGQFKVAGRYVICPFYGQSVWYEPTSTGGGKK</sequence>
<feature type="compositionally biased region" description="Polar residues" evidence="1">
    <location>
        <begin position="9"/>
        <end position="18"/>
    </location>
</feature>
<dbReference type="Proteomes" id="UP000546464">
    <property type="component" value="Unassembled WGS sequence"/>
</dbReference>
<evidence type="ECO:0000313" key="3">
    <source>
        <dbReference type="Proteomes" id="UP000546464"/>
    </source>
</evidence>
<reference evidence="2 3" key="1">
    <citation type="submission" date="2020-07" db="EMBL/GenBank/DDBJ databases">
        <authorList>
            <person name="Feng X."/>
        </authorList>
    </citation>
    <scope>NUCLEOTIDE SEQUENCE [LARGE SCALE GENOMIC DNA]</scope>
    <source>
        <strain evidence="2 3">JCM31066</strain>
    </source>
</reference>
<proteinExistence type="predicted"/>
<evidence type="ECO:0000313" key="2">
    <source>
        <dbReference type="EMBL" id="MBC2592704.1"/>
    </source>
</evidence>
<dbReference type="RefSeq" id="WP_185673743.1">
    <property type="nucleotide sequence ID" value="NZ_JACHVB010000004.1"/>
</dbReference>
<gene>
    <name evidence="2" type="ORF">H5P28_00360</name>
</gene>
<accession>A0A842HAU0</accession>
<dbReference type="AlphaFoldDB" id="A0A842HAU0"/>
<keyword evidence="3" id="KW-1185">Reference proteome</keyword>
<dbReference type="EMBL" id="JACHVB010000004">
    <property type="protein sequence ID" value="MBC2592704.1"/>
    <property type="molecule type" value="Genomic_DNA"/>
</dbReference>
<feature type="region of interest" description="Disordered" evidence="1">
    <location>
        <begin position="1"/>
        <end position="20"/>
    </location>
</feature>